<organism evidence="5 6">
    <name type="scientific">Tetradesmus obliquus</name>
    <name type="common">Green alga</name>
    <name type="synonym">Acutodesmus obliquus</name>
    <dbReference type="NCBI Taxonomy" id="3088"/>
    <lineage>
        <taxon>Eukaryota</taxon>
        <taxon>Viridiplantae</taxon>
        <taxon>Chlorophyta</taxon>
        <taxon>core chlorophytes</taxon>
        <taxon>Chlorophyceae</taxon>
        <taxon>CS clade</taxon>
        <taxon>Sphaeropleales</taxon>
        <taxon>Scenedesmaceae</taxon>
        <taxon>Tetradesmus</taxon>
    </lineage>
</organism>
<comment type="subcellular location">
    <subcellularLocation>
        <location evidence="1">Plastid</location>
    </subcellularLocation>
</comment>
<evidence type="ECO:0000259" key="4">
    <source>
        <dbReference type="Pfam" id="PF04755"/>
    </source>
</evidence>
<evidence type="ECO:0000256" key="1">
    <source>
        <dbReference type="ARBA" id="ARBA00004474"/>
    </source>
</evidence>
<evidence type="ECO:0000256" key="3">
    <source>
        <dbReference type="SAM" id="MobiDB-lite"/>
    </source>
</evidence>
<reference evidence="5 6" key="1">
    <citation type="submission" date="2023-05" db="EMBL/GenBank/DDBJ databases">
        <title>A 100% complete, gapless, phased diploid assembly of the Scenedesmus obliquus UTEX 3031 genome.</title>
        <authorList>
            <person name="Biondi T.C."/>
            <person name="Hanschen E.R."/>
            <person name="Kwon T."/>
            <person name="Eng W."/>
            <person name="Kruse C.P.S."/>
            <person name="Koehler S.I."/>
            <person name="Kunde Y."/>
            <person name="Gleasner C.D."/>
            <person name="You Mak K.T."/>
            <person name="Polle J."/>
            <person name="Hovde B.T."/>
            <person name="Starkenburg S.R."/>
        </authorList>
    </citation>
    <scope>NUCLEOTIDE SEQUENCE [LARGE SCALE GENOMIC DNA]</scope>
    <source>
        <strain evidence="5 6">DOE0152z</strain>
    </source>
</reference>
<name>A0ABY8UCE7_TETOB</name>
<dbReference type="InterPro" id="IPR006843">
    <property type="entry name" value="PAP/fibrillin_dom"/>
</dbReference>
<dbReference type="EMBL" id="CP126217">
    <property type="protein sequence ID" value="WIA19134.1"/>
    <property type="molecule type" value="Genomic_DNA"/>
</dbReference>
<feature type="domain" description="Plastid lipid-associated protein/fibrillin conserved" evidence="4">
    <location>
        <begin position="63"/>
        <end position="194"/>
    </location>
</feature>
<feature type="region of interest" description="Disordered" evidence="3">
    <location>
        <begin position="300"/>
        <end position="409"/>
    </location>
</feature>
<proteinExistence type="predicted"/>
<evidence type="ECO:0000256" key="2">
    <source>
        <dbReference type="ARBA" id="ARBA00022640"/>
    </source>
</evidence>
<feature type="compositionally biased region" description="Basic and acidic residues" evidence="3">
    <location>
        <begin position="332"/>
        <end position="365"/>
    </location>
</feature>
<evidence type="ECO:0000313" key="6">
    <source>
        <dbReference type="Proteomes" id="UP001244341"/>
    </source>
</evidence>
<feature type="compositionally biased region" description="Acidic residues" evidence="3">
    <location>
        <begin position="256"/>
        <end position="271"/>
    </location>
</feature>
<dbReference type="Pfam" id="PF04755">
    <property type="entry name" value="PAP_fibrillin"/>
    <property type="match status" value="1"/>
</dbReference>
<keyword evidence="6" id="KW-1185">Reference proteome</keyword>
<feature type="region of interest" description="Disordered" evidence="3">
    <location>
        <begin position="423"/>
        <end position="442"/>
    </location>
</feature>
<feature type="compositionally biased region" description="Basic and acidic residues" evidence="3">
    <location>
        <begin position="377"/>
        <end position="409"/>
    </location>
</feature>
<accession>A0ABY8UCE7</accession>
<feature type="compositionally biased region" description="Acidic residues" evidence="3">
    <location>
        <begin position="322"/>
        <end position="331"/>
    </location>
</feature>
<sequence length="507" mass="55162">MASLLGSTSTSRMSVSKAFGTSRPRPVVSRAPVSRKVVVVRAGLFDFLAPKPAAPAVNPRAQELSEALIDICSSTEAGSKASSTTKQEIEELVAELAQYSVKNPVKSPLLWGTYDVLYCSKPTAVGGPLKAGAGPVVAPGQVARQILEAPDSLVNEVTFKALGFLPGYSRQFGTITPLSGDTFQLSITEGELNFGVTKQAKTFNINRKIQIVYLDETLRIARFLPSEELSDSEAEEAQGGPESEQILFVFARSGQEAEEEAEEEEPAEEEQEVRAASPVLGLFGGGTRKVESFATQVERQVEQQRTRKGTQAFFLGGRSRDAEEEEEEEERDDPRAARERERAAAQARKQREADEKRAAAERVRQEAASAKAAEQARIAKEKEAAAKARAAQEARERAEQEKAERAERQAAIREQLAELSEELKEAQAEAREAAKAAREVARENQGVLKQVAAAEGSIRQAEQEVEQVSVALEEASQARKAAEQQLKQAQQAVKEAEAAYKQKVAAR</sequence>
<feature type="region of interest" description="Disordered" evidence="3">
    <location>
        <begin position="253"/>
        <end position="281"/>
    </location>
</feature>
<gene>
    <name evidence="5" type="ORF">OEZ85_003782</name>
</gene>
<dbReference type="InterPro" id="IPR039633">
    <property type="entry name" value="PAP"/>
</dbReference>
<evidence type="ECO:0000313" key="5">
    <source>
        <dbReference type="EMBL" id="WIA19134.1"/>
    </source>
</evidence>
<keyword evidence="2" id="KW-0934">Plastid</keyword>
<protein>
    <recommendedName>
        <fullName evidence="4">Plastid lipid-associated protein/fibrillin conserved domain-containing protein</fullName>
    </recommendedName>
</protein>
<feature type="compositionally biased region" description="Low complexity" evidence="3">
    <location>
        <begin position="366"/>
        <end position="376"/>
    </location>
</feature>
<dbReference type="Proteomes" id="UP001244341">
    <property type="component" value="Chromosome 10b"/>
</dbReference>
<dbReference type="PANTHER" id="PTHR31906">
    <property type="entry name" value="PLASTID-LIPID-ASSOCIATED PROTEIN 4, CHLOROPLASTIC-RELATED"/>
    <property type="match status" value="1"/>
</dbReference>